<keyword evidence="3" id="KW-1185">Reference proteome</keyword>
<evidence type="ECO:0000313" key="3">
    <source>
        <dbReference type="Proteomes" id="UP000076632"/>
    </source>
</evidence>
<evidence type="ECO:0000256" key="1">
    <source>
        <dbReference type="SAM" id="SignalP"/>
    </source>
</evidence>
<dbReference type="RefSeq" id="XP_018190296.1">
    <property type="nucleotide sequence ID" value="XM_018332239.1"/>
</dbReference>
<sequence length="92" mass="8767">MRFNFAALALTALATTANAAGYYNTTAPAGTGTALGTAVGTGTAVASTGGSFPTSTGSPEIDNAAPAGRGYSDRLTGSILALVVAAGVALTL</sequence>
<name>A0A165IDG0_XYLHT</name>
<organism evidence="2 3">
    <name type="scientific">Xylona heveae (strain CBS 132557 / TC161)</name>
    <dbReference type="NCBI Taxonomy" id="1328760"/>
    <lineage>
        <taxon>Eukaryota</taxon>
        <taxon>Fungi</taxon>
        <taxon>Dikarya</taxon>
        <taxon>Ascomycota</taxon>
        <taxon>Pezizomycotina</taxon>
        <taxon>Xylonomycetes</taxon>
        <taxon>Xylonales</taxon>
        <taxon>Xylonaceae</taxon>
        <taxon>Xylona</taxon>
    </lineage>
</organism>
<dbReference type="Proteomes" id="UP000076632">
    <property type="component" value="Unassembled WGS sequence"/>
</dbReference>
<dbReference type="EMBL" id="KV407456">
    <property type="protein sequence ID" value="KZF24741.1"/>
    <property type="molecule type" value="Genomic_DNA"/>
</dbReference>
<dbReference type="AlphaFoldDB" id="A0A165IDG0"/>
<protein>
    <submittedName>
        <fullName evidence="2">Uncharacterized protein</fullName>
    </submittedName>
</protein>
<feature type="chain" id="PRO_5007859230" evidence="1">
    <location>
        <begin position="20"/>
        <end position="92"/>
    </location>
</feature>
<keyword evidence="1" id="KW-0732">Signal</keyword>
<gene>
    <name evidence="2" type="ORF">L228DRAFT_245737</name>
</gene>
<dbReference type="InParanoid" id="A0A165IDG0"/>
<accession>A0A165IDG0</accession>
<reference evidence="2 3" key="1">
    <citation type="journal article" date="2016" name="Fungal Biol.">
        <title>The genome of Xylona heveae provides a window into fungal endophytism.</title>
        <authorList>
            <person name="Gazis R."/>
            <person name="Kuo A."/>
            <person name="Riley R."/>
            <person name="LaButti K."/>
            <person name="Lipzen A."/>
            <person name="Lin J."/>
            <person name="Amirebrahimi M."/>
            <person name="Hesse C.N."/>
            <person name="Spatafora J.W."/>
            <person name="Henrissat B."/>
            <person name="Hainaut M."/>
            <person name="Grigoriev I.V."/>
            <person name="Hibbett D.S."/>
        </authorList>
    </citation>
    <scope>NUCLEOTIDE SEQUENCE [LARGE SCALE GENOMIC DNA]</scope>
    <source>
        <strain evidence="2 3">TC161</strain>
    </source>
</reference>
<dbReference type="GeneID" id="28897376"/>
<evidence type="ECO:0000313" key="2">
    <source>
        <dbReference type="EMBL" id="KZF24741.1"/>
    </source>
</evidence>
<proteinExistence type="predicted"/>
<feature type="signal peptide" evidence="1">
    <location>
        <begin position="1"/>
        <end position="19"/>
    </location>
</feature>